<protein>
    <submittedName>
        <fullName evidence="1">Uncharacterized protein</fullName>
    </submittedName>
</protein>
<keyword evidence="2" id="KW-1185">Reference proteome</keyword>
<evidence type="ECO:0000313" key="1">
    <source>
        <dbReference type="Ensembl" id="ENSOSIP00000012925.1"/>
    </source>
</evidence>
<accession>A0A8C7XID4</accession>
<name>A0A8C7XID4_9TELE</name>
<proteinExistence type="predicted"/>
<dbReference type="Proteomes" id="UP000694383">
    <property type="component" value="Unplaced"/>
</dbReference>
<reference evidence="1" key="2">
    <citation type="submission" date="2025-09" db="UniProtKB">
        <authorList>
            <consortium name="Ensembl"/>
        </authorList>
    </citation>
    <scope>IDENTIFICATION</scope>
</reference>
<sequence>MFSVPPGKKLLRSCSGLRMVADSGNSSPFCLEEPQWVPDKEVRPT</sequence>
<dbReference type="Ensembl" id="ENSOSIT00000013692.1">
    <property type="protein sequence ID" value="ENSOSIP00000012925.1"/>
    <property type="gene ID" value="ENSOSIG00000007492.1"/>
</dbReference>
<organism evidence="1 2">
    <name type="scientific">Oryzias sinensis</name>
    <name type="common">Chinese medaka</name>
    <dbReference type="NCBI Taxonomy" id="183150"/>
    <lineage>
        <taxon>Eukaryota</taxon>
        <taxon>Metazoa</taxon>
        <taxon>Chordata</taxon>
        <taxon>Craniata</taxon>
        <taxon>Vertebrata</taxon>
        <taxon>Euteleostomi</taxon>
        <taxon>Actinopterygii</taxon>
        <taxon>Neopterygii</taxon>
        <taxon>Teleostei</taxon>
        <taxon>Neoteleostei</taxon>
        <taxon>Acanthomorphata</taxon>
        <taxon>Ovalentaria</taxon>
        <taxon>Atherinomorphae</taxon>
        <taxon>Beloniformes</taxon>
        <taxon>Adrianichthyidae</taxon>
        <taxon>Oryziinae</taxon>
        <taxon>Oryzias</taxon>
    </lineage>
</organism>
<reference evidence="1" key="1">
    <citation type="submission" date="2025-08" db="UniProtKB">
        <authorList>
            <consortium name="Ensembl"/>
        </authorList>
    </citation>
    <scope>IDENTIFICATION</scope>
</reference>
<dbReference type="GeneTree" id="ENSGT00940000181661"/>
<dbReference type="AlphaFoldDB" id="A0A8C7XID4"/>
<evidence type="ECO:0000313" key="2">
    <source>
        <dbReference type="Proteomes" id="UP000694383"/>
    </source>
</evidence>